<evidence type="ECO:0000313" key="1">
    <source>
        <dbReference type="EMBL" id="MEJ8661874.1"/>
    </source>
</evidence>
<proteinExistence type="predicted"/>
<accession>A0ACC6QUH8</accession>
<organism evidence="1 2">
    <name type="scientific">Streptomyces pratisoli</name>
    <dbReference type="NCBI Taxonomy" id="3139917"/>
    <lineage>
        <taxon>Bacteria</taxon>
        <taxon>Bacillati</taxon>
        <taxon>Actinomycetota</taxon>
        <taxon>Actinomycetes</taxon>
        <taxon>Kitasatosporales</taxon>
        <taxon>Streptomycetaceae</taxon>
        <taxon>Streptomyces</taxon>
    </lineage>
</organism>
<evidence type="ECO:0000313" key="2">
    <source>
        <dbReference type="Proteomes" id="UP001375539"/>
    </source>
</evidence>
<dbReference type="EMBL" id="JBBKAI010000002">
    <property type="protein sequence ID" value="MEJ8661874.1"/>
    <property type="molecule type" value="Genomic_DNA"/>
</dbReference>
<gene>
    <name evidence="1" type="ORF">WKI58_36135</name>
</gene>
<sequence>MIPMTIGTVVATTGLIFLADSKGTATKVYAFYADFMPVGRATVNSIRFAGAIAVLVGGFWIATAVI</sequence>
<name>A0ACC6QUH8_9ACTN</name>
<dbReference type="Proteomes" id="UP001375539">
    <property type="component" value="Unassembled WGS sequence"/>
</dbReference>
<protein>
    <submittedName>
        <fullName evidence="1">Uncharacterized protein</fullName>
    </submittedName>
</protein>
<reference evidence="1" key="1">
    <citation type="submission" date="2024-03" db="EMBL/GenBank/DDBJ databases">
        <title>Novel Streptomyces species of biotechnological and ecological value are a feature of Machair soil.</title>
        <authorList>
            <person name="Prole J.R."/>
            <person name="Goodfellow M."/>
            <person name="Allenby N."/>
            <person name="Ward A.C."/>
        </authorList>
    </citation>
    <scope>NUCLEOTIDE SEQUENCE</scope>
    <source>
        <strain evidence="1">MS1.AVA.4</strain>
    </source>
</reference>
<comment type="caution">
    <text evidence="1">The sequence shown here is derived from an EMBL/GenBank/DDBJ whole genome shotgun (WGS) entry which is preliminary data.</text>
</comment>
<keyword evidence="2" id="KW-1185">Reference proteome</keyword>